<dbReference type="Proteomes" id="UP000621856">
    <property type="component" value="Unassembled WGS sequence"/>
</dbReference>
<keyword evidence="1" id="KW-0812">Transmembrane</keyword>
<evidence type="ECO:0000256" key="1">
    <source>
        <dbReference type="SAM" id="Phobius"/>
    </source>
</evidence>
<feature type="transmembrane region" description="Helical" evidence="1">
    <location>
        <begin position="72"/>
        <end position="95"/>
    </location>
</feature>
<reference evidence="2" key="2">
    <citation type="submission" date="2020-09" db="EMBL/GenBank/DDBJ databases">
        <authorList>
            <person name="Sun Q."/>
            <person name="Zhou Y."/>
        </authorList>
    </citation>
    <scope>NUCLEOTIDE SEQUENCE</scope>
    <source>
        <strain evidence="2">CGMCC 1.14984</strain>
    </source>
</reference>
<protein>
    <submittedName>
        <fullName evidence="2">Uncharacterized protein</fullName>
    </submittedName>
</protein>
<organism evidence="2 3">
    <name type="scientific">Aquisalinus luteolus</name>
    <dbReference type="NCBI Taxonomy" id="1566827"/>
    <lineage>
        <taxon>Bacteria</taxon>
        <taxon>Pseudomonadati</taxon>
        <taxon>Pseudomonadota</taxon>
        <taxon>Alphaproteobacteria</taxon>
        <taxon>Parvularculales</taxon>
        <taxon>Parvularculaceae</taxon>
        <taxon>Aquisalinus</taxon>
    </lineage>
</organism>
<feature type="transmembrane region" description="Helical" evidence="1">
    <location>
        <begin position="134"/>
        <end position="153"/>
    </location>
</feature>
<evidence type="ECO:0000313" key="2">
    <source>
        <dbReference type="EMBL" id="GGH93902.1"/>
    </source>
</evidence>
<accession>A0A8J3EP31</accession>
<keyword evidence="1" id="KW-0472">Membrane</keyword>
<dbReference type="EMBL" id="BMGZ01000001">
    <property type="protein sequence ID" value="GGH93902.1"/>
    <property type="molecule type" value="Genomic_DNA"/>
</dbReference>
<sequence>MPFMRIILPLVIAGLFIYAPLLEQTSEGAFTGQGTDMVTGAAYVGTSVDCAMELNFNPLADGCEPQNGITGWVVYAAVAVSAVAAIIGVLGLLPFLAGISGFLTFLSGAAGTAASGTLLYQIWQRDMLGDVQWFMWAALAASLLTILVGMSSMSSKSD</sequence>
<gene>
    <name evidence="2" type="ORF">GCM10011355_06830</name>
</gene>
<dbReference type="AlphaFoldDB" id="A0A8J3EP31"/>
<reference evidence="2" key="1">
    <citation type="journal article" date="2014" name="Int. J. Syst. Evol. Microbiol.">
        <title>Complete genome sequence of Corynebacterium casei LMG S-19264T (=DSM 44701T), isolated from a smear-ripened cheese.</title>
        <authorList>
            <consortium name="US DOE Joint Genome Institute (JGI-PGF)"/>
            <person name="Walter F."/>
            <person name="Albersmeier A."/>
            <person name="Kalinowski J."/>
            <person name="Ruckert C."/>
        </authorList>
    </citation>
    <scope>NUCLEOTIDE SEQUENCE</scope>
    <source>
        <strain evidence="2">CGMCC 1.14984</strain>
    </source>
</reference>
<comment type="caution">
    <text evidence="2">The sequence shown here is derived from an EMBL/GenBank/DDBJ whole genome shotgun (WGS) entry which is preliminary data.</text>
</comment>
<proteinExistence type="predicted"/>
<evidence type="ECO:0000313" key="3">
    <source>
        <dbReference type="Proteomes" id="UP000621856"/>
    </source>
</evidence>
<name>A0A8J3EP31_9PROT</name>
<keyword evidence="1" id="KW-1133">Transmembrane helix</keyword>
<feature type="transmembrane region" description="Helical" evidence="1">
    <location>
        <begin position="102"/>
        <end position="122"/>
    </location>
</feature>